<dbReference type="Proteomes" id="UP001501310">
    <property type="component" value="Unassembled WGS sequence"/>
</dbReference>
<dbReference type="Gene3D" id="3.60.15.10">
    <property type="entry name" value="Ribonuclease Z/Hydroxyacylglutathione hydrolase-like"/>
    <property type="match status" value="1"/>
</dbReference>
<dbReference type="CDD" id="cd07723">
    <property type="entry name" value="hydroxyacylglutathione_hydrolase_MBL-fold"/>
    <property type="match status" value="1"/>
</dbReference>
<comment type="similarity">
    <text evidence="3 7">Belongs to the metallo-beta-lactamase superfamily. Glyoxalase II family.</text>
</comment>
<comment type="caution">
    <text evidence="9">The sequence shown here is derived from an EMBL/GenBank/DDBJ whole genome shotgun (WGS) entry which is preliminary data.</text>
</comment>
<feature type="binding site" evidence="7">
    <location>
        <position position="140"/>
    </location>
    <ligand>
        <name>Zn(2+)</name>
        <dbReference type="ChEBI" id="CHEBI:29105"/>
        <label>2</label>
    </ligand>
</feature>
<dbReference type="GO" id="GO:0016787">
    <property type="term" value="F:hydrolase activity"/>
    <property type="evidence" value="ECO:0007669"/>
    <property type="project" value="UniProtKB-KW"/>
</dbReference>
<feature type="binding site" evidence="7">
    <location>
        <position position="140"/>
    </location>
    <ligand>
        <name>Zn(2+)</name>
        <dbReference type="ChEBI" id="CHEBI:29105"/>
        <label>1</label>
    </ligand>
</feature>
<evidence type="ECO:0000259" key="8">
    <source>
        <dbReference type="SMART" id="SM00849"/>
    </source>
</evidence>
<keyword evidence="6 7" id="KW-0862">Zinc</keyword>
<keyword evidence="10" id="KW-1185">Reference proteome</keyword>
<dbReference type="EMBL" id="BAAAZD010000001">
    <property type="protein sequence ID" value="GAA3997263.1"/>
    <property type="molecule type" value="Genomic_DNA"/>
</dbReference>
<dbReference type="PANTHER" id="PTHR43705:SF1">
    <property type="entry name" value="HYDROXYACYLGLUTATHIONE HYDROLASE GLOB"/>
    <property type="match status" value="1"/>
</dbReference>
<dbReference type="Pfam" id="PF00753">
    <property type="entry name" value="Lactamase_B"/>
    <property type="match status" value="1"/>
</dbReference>
<dbReference type="InterPro" id="IPR017782">
    <property type="entry name" value="Hydroxyacylglutathione_Hdrlase"/>
</dbReference>
<dbReference type="InterPro" id="IPR050110">
    <property type="entry name" value="Glyoxalase_II_hydrolase"/>
</dbReference>
<reference evidence="10" key="1">
    <citation type="journal article" date="2019" name="Int. J. Syst. Evol. Microbiol.">
        <title>The Global Catalogue of Microorganisms (GCM) 10K type strain sequencing project: providing services to taxonomists for standard genome sequencing and annotation.</title>
        <authorList>
            <consortium name="The Broad Institute Genomics Platform"/>
            <consortium name="The Broad Institute Genome Sequencing Center for Infectious Disease"/>
            <person name="Wu L."/>
            <person name="Ma J."/>
        </authorList>
    </citation>
    <scope>NUCLEOTIDE SEQUENCE [LARGE SCALE GENOMIC DNA]</scope>
    <source>
        <strain evidence="10">JCM 16603</strain>
    </source>
</reference>
<protein>
    <recommendedName>
        <fullName evidence="7">Hydroxyacylglutathione hydrolase</fullName>
        <ecNumber evidence="7">3.1.2.6</ecNumber>
    </recommendedName>
    <alternativeName>
        <fullName evidence="7">Glyoxalase II</fullName>
        <shortName evidence="7">Glx II</shortName>
    </alternativeName>
</protein>
<evidence type="ECO:0000256" key="7">
    <source>
        <dbReference type="HAMAP-Rule" id="MF_01374"/>
    </source>
</evidence>
<feature type="binding site" evidence="7">
    <location>
        <position position="67"/>
    </location>
    <ligand>
        <name>Zn(2+)</name>
        <dbReference type="ChEBI" id="CHEBI:29105"/>
        <label>1</label>
    </ligand>
</feature>
<evidence type="ECO:0000256" key="3">
    <source>
        <dbReference type="ARBA" id="ARBA00006759"/>
    </source>
</evidence>
<comment type="cofactor">
    <cofactor evidence="7">
        <name>Zn(2+)</name>
        <dbReference type="ChEBI" id="CHEBI:29105"/>
    </cofactor>
    <text evidence="7">Binds 2 Zn(2+) ions per subunit.</text>
</comment>
<feature type="binding site" evidence="7">
    <location>
        <position position="178"/>
    </location>
    <ligand>
        <name>Zn(2+)</name>
        <dbReference type="ChEBI" id="CHEBI:29105"/>
        <label>2</label>
    </ligand>
</feature>
<dbReference type="PANTHER" id="PTHR43705">
    <property type="entry name" value="HYDROXYACYLGLUTATHIONE HYDROLASE"/>
    <property type="match status" value="1"/>
</dbReference>
<name>A0ABP7RGX0_9SPHN</name>
<dbReference type="InterPro" id="IPR032282">
    <property type="entry name" value="HAGH_C"/>
</dbReference>
<evidence type="ECO:0000313" key="9">
    <source>
        <dbReference type="EMBL" id="GAA3997263.1"/>
    </source>
</evidence>
<evidence type="ECO:0000256" key="4">
    <source>
        <dbReference type="ARBA" id="ARBA00022723"/>
    </source>
</evidence>
<dbReference type="SUPFAM" id="SSF56281">
    <property type="entry name" value="Metallo-hydrolase/oxidoreductase"/>
    <property type="match status" value="1"/>
</dbReference>
<accession>A0ABP7RGX0</accession>
<evidence type="ECO:0000256" key="2">
    <source>
        <dbReference type="ARBA" id="ARBA00004963"/>
    </source>
</evidence>
<comment type="subunit">
    <text evidence="7">Monomer.</text>
</comment>
<evidence type="ECO:0000313" key="10">
    <source>
        <dbReference type="Proteomes" id="UP001501310"/>
    </source>
</evidence>
<organism evidence="9 10">
    <name type="scientific">Sphingomonas humi</name>
    <dbReference type="NCBI Taxonomy" id="335630"/>
    <lineage>
        <taxon>Bacteria</taxon>
        <taxon>Pseudomonadati</taxon>
        <taxon>Pseudomonadota</taxon>
        <taxon>Alphaproteobacteria</taxon>
        <taxon>Sphingomonadales</taxon>
        <taxon>Sphingomonadaceae</taxon>
        <taxon>Sphingomonas</taxon>
    </lineage>
</organism>
<gene>
    <name evidence="7 9" type="primary">gloB</name>
    <name evidence="9" type="ORF">GCM10022211_03230</name>
</gene>
<dbReference type="PIRSF" id="PIRSF005457">
    <property type="entry name" value="Glx"/>
    <property type="match status" value="1"/>
</dbReference>
<dbReference type="InterPro" id="IPR036866">
    <property type="entry name" value="RibonucZ/Hydroxyglut_hydro"/>
</dbReference>
<evidence type="ECO:0000256" key="1">
    <source>
        <dbReference type="ARBA" id="ARBA00001623"/>
    </source>
</evidence>
<evidence type="ECO:0000256" key="5">
    <source>
        <dbReference type="ARBA" id="ARBA00022801"/>
    </source>
</evidence>
<dbReference type="InterPro" id="IPR035680">
    <property type="entry name" value="Clx_II_MBL"/>
</dbReference>
<comment type="pathway">
    <text evidence="2 7">Secondary metabolite metabolism; methylglyoxal degradation; (R)-lactate from methylglyoxal: step 2/2.</text>
</comment>
<dbReference type="NCBIfam" id="TIGR03413">
    <property type="entry name" value="GSH_gloB"/>
    <property type="match status" value="1"/>
</dbReference>
<sequence length="249" mass="26668">MGVDAEYGRLVIEVALLPALSDNYIWLLHDAEAGHTAVVDPGDGAVALKGAAERGWTIDQVMVTHWHPDHTAGIPAVVAATRAKVWGPEAERDKFPGLDHGLADGDGVEVGGAQARVWHVPGHTLGHIAFILDGHAFVGDTLFAGGCGRLFEGTPAQMHASLQRLATLPDETIVYPAHEYSLSNYRFLAAQAPDDAAVQRRLGEIEALRSDGKPTLPTTIAEEKASNLFMRAPDAAEFARLRAAKDSFR</sequence>
<feature type="binding site" evidence="7">
    <location>
        <position position="123"/>
    </location>
    <ligand>
        <name>Zn(2+)</name>
        <dbReference type="ChEBI" id="CHEBI:29105"/>
        <label>1</label>
    </ligand>
</feature>
<feature type="domain" description="Metallo-beta-lactamase" evidence="8">
    <location>
        <begin position="22"/>
        <end position="178"/>
    </location>
</feature>
<proteinExistence type="inferred from homology"/>
<keyword evidence="5 7" id="KW-0378">Hydrolase</keyword>
<dbReference type="Pfam" id="PF16123">
    <property type="entry name" value="HAGH_C"/>
    <property type="match status" value="1"/>
</dbReference>
<feature type="binding site" evidence="7">
    <location>
        <position position="69"/>
    </location>
    <ligand>
        <name>Zn(2+)</name>
        <dbReference type="ChEBI" id="CHEBI:29105"/>
        <label>2</label>
    </ligand>
</feature>
<dbReference type="HAMAP" id="MF_01374">
    <property type="entry name" value="Glyoxalase_2"/>
    <property type="match status" value="1"/>
</dbReference>
<feature type="binding site" evidence="7">
    <location>
        <position position="65"/>
    </location>
    <ligand>
        <name>Zn(2+)</name>
        <dbReference type="ChEBI" id="CHEBI:29105"/>
        <label>1</label>
    </ligand>
</feature>
<comment type="function">
    <text evidence="7">Thiolesterase that catalyzes the hydrolysis of S-D-lactoyl-glutathione to form glutathione and D-lactic acid.</text>
</comment>
<keyword evidence="4 7" id="KW-0479">Metal-binding</keyword>
<evidence type="ECO:0000256" key="6">
    <source>
        <dbReference type="ARBA" id="ARBA00022833"/>
    </source>
</evidence>
<comment type="catalytic activity">
    <reaction evidence="1 7">
        <text>an S-(2-hydroxyacyl)glutathione + H2O = a 2-hydroxy carboxylate + glutathione + H(+)</text>
        <dbReference type="Rhea" id="RHEA:21864"/>
        <dbReference type="ChEBI" id="CHEBI:15377"/>
        <dbReference type="ChEBI" id="CHEBI:15378"/>
        <dbReference type="ChEBI" id="CHEBI:57925"/>
        <dbReference type="ChEBI" id="CHEBI:58896"/>
        <dbReference type="ChEBI" id="CHEBI:71261"/>
        <dbReference type="EC" id="3.1.2.6"/>
    </reaction>
</comment>
<dbReference type="InterPro" id="IPR001279">
    <property type="entry name" value="Metallo-B-lactamas"/>
</dbReference>
<feature type="binding site" evidence="7">
    <location>
        <position position="70"/>
    </location>
    <ligand>
        <name>Zn(2+)</name>
        <dbReference type="ChEBI" id="CHEBI:29105"/>
        <label>2</label>
    </ligand>
</feature>
<dbReference type="SMART" id="SM00849">
    <property type="entry name" value="Lactamase_B"/>
    <property type="match status" value="1"/>
</dbReference>
<dbReference type="EC" id="3.1.2.6" evidence="7"/>